<proteinExistence type="predicted"/>
<dbReference type="AlphaFoldDB" id="A0A1B6FKQ7"/>
<feature type="region of interest" description="Disordered" evidence="1">
    <location>
        <begin position="14"/>
        <end position="48"/>
    </location>
</feature>
<accession>A0A1B6FKQ7</accession>
<gene>
    <name evidence="2" type="ORF">g.44483</name>
</gene>
<sequence length="107" mass="11758">LAIWQNIVNQTDLQGYPKSPAVQQNAMQPNPNMMTDPRDVGPSGSIPASLAQQQQQQMAIQQQLQHQQGAQMYMNQRTAYGVEGPPVQLQGPLAYLEKTASSIEGPR</sequence>
<organism evidence="2">
    <name type="scientific">Cuerna arida</name>
    <dbReference type="NCBI Taxonomy" id="1464854"/>
    <lineage>
        <taxon>Eukaryota</taxon>
        <taxon>Metazoa</taxon>
        <taxon>Ecdysozoa</taxon>
        <taxon>Arthropoda</taxon>
        <taxon>Hexapoda</taxon>
        <taxon>Insecta</taxon>
        <taxon>Pterygota</taxon>
        <taxon>Neoptera</taxon>
        <taxon>Paraneoptera</taxon>
        <taxon>Hemiptera</taxon>
        <taxon>Auchenorrhyncha</taxon>
        <taxon>Membracoidea</taxon>
        <taxon>Cicadellidae</taxon>
        <taxon>Cicadellinae</taxon>
        <taxon>Proconiini</taxon>
        <taxon>Cuerna</taxon>
    </lineage>
</organism>
<feature type="non-terminal residue" evidence="2">
    <location>
        <position position="1"/>
    </location>
</feature>
<name>A0A1B6FKQ7_9HEMI</name>
<evidence type="ECO:0000313" key="2">
    <source>
        <dbReference type="EMBL" id="JAS50757.1"/>
    </source>
</evidence>
<evidence type="ECO:0000256" key="1">
    <source>
        <dbReference type="SAM" id="MobiDB-lite"/>
    </source>
</evidence>
<reference evidence="2" key="1">
    <citation type="submission" date="2015-11" db="EMBL/GenBank/DDBJ databases">
        <title>De novo transcriptome assembly of four potential Pierce s Disease insect vectors from Arizona vineyards.</title>
        <authorList>
            <person name="Tassone E.E."/>
        </authorList>
    </citation>
    <scope>NUCLEOTIDE SEQUENCE</scope>
</reference>
<feature type="compositionally biased region" description="Polar residues" evidence="1">
    <location>
        <begin position="21"/>
        <end position="33"/>
    </location>
</feature>
<dbReference type="EMBL" id="GECZ01019012">
    <property type="protein sequence ID" value="JAS50757.1"/>
    <property type="molecule type" value="Transcribed_RNA"/>
</dbReference>
<protein>
    <submittedName>
        <fullName evidence="2">Uncharacterized protein</fullName>
    </submittedName>
</protein>